<sequence length="76" mass="7870">MCVAIPARITQITPGELPMALVDVAGRCEPCCLAYHRDAVVGDYVLVQNGFAVSLLDPQAAAESLAAFAELGLVGP</sequence>
<comment type="similarity">
    <text evidence="1">Belongs to the HupF/HypC family.</text>
</comment>
<dbReference type="RefSeq" id="WP_129205294.1">
    <property type="nucleotide sequence ID" value="NZ_CP035495.1"/>
</dbReference>
<dbReference type="InterPro" id="IPR001109">
    <property type="entry name" value="Hydrogenase_HupF/HypC"/>
</dbReference>
<name>A0A4P6ERK4_9MICO</name>
<dbReference type="GO" id="GO:1902670">
    <property type="term" value="F:carbon dioxide binding"/>
    <property type="evidence" value="ECO:0007669"/>
    <property type="project" value="TreeGrafter"/>
</dbReference>
<proteinExistence type="inferred from homology"/>
<protein>
    <submittedName>
        <fullName evidence="2">HypC/HybG/HupF family hydrogenase formation chaperone</fullName>
    </submittedName>
</protein>
<dbReference type="AlphaFoldDB" id="A0A4P6ERK4"/>
<dbReference type="KEGG" id="xyl:ET495_13965"/>
<dbReference type="PROSITE" id="PS01097">
    <property type="entry name" value="HUPF_HYPC"/>
    <property type="match status" value="1"/>
</dbReference>
<evidence type="ECO:0000256" key="1">
    <source>
        <dbReference type="ARBA" id="ARBA00006018"/>
    </source>
</evidence>
<reference evidence="2 3" key="1">
    <citation type="submission" date="2019-01" db="EMBL/GenBank/DDBJ databases">
        <title>Genome sequencing of strain 2JSPR-7.</title>
        <authorList>
            <person name="Heo J."/>
            <person name="Kim S.-J."/>
            <person name="Kim J.-S."/>
            <person name="Hong S.-B."/>
            <person name="Kwon S.-W."/>
        </authorList>
    </citation>
    <scope>NUCLEOTIDE SEQUENCE [LARGE SCALE GENOMIC DNA]</scope>
    <source>
        <strain evidence="2 3">2JSPR-7</strain>
    </source>
</reference>
<dbReference type="SUPFAM" id="SSF159127">
    <property type="entry name" value="HupF/HypC-like"/>
    <property type="match status" value="1"/>
</dbReference>
<dbReference type="Gene3D" id="2.30.30.140">
    <property type="match status" value="1"/>
</dbReference>
<accession>A0A4P6ERK4</accession>
<dbReference type="GO" id="GO:0051604">
    <property type="term" value="P:protein maturation"/>
    <property type="evidence" value="ECO:0007669"/>
    <property type="project" value="TreeGrafter"/>
</dbReference>
<dbReference type="PRINTS" id="PR00445">
    <property type="entry name" value="HUPFHYPC"/>
</dbReference>
<dbReference type="PANTHER" id="PTHR35177:SF2">
    <property type="entry name" value="HYDROGENASE MATURATION FACTOR HYBG"/>
    <property type="match status" value="1"/>
</dbReference>
<dbReference type="Pfam" id="PF01455">
    <property type="entry name" value="HupF_HypC"/>
    <property type="match status" value="1"/>
</dbReference>
<organism evidence="2 3">
    <name type="scientific">Xylanimonas allomyrinae</name>
    <dbReference type="NCBI Taxonomy" id="2509459"/>
    <lineage>
        <taxon>Bacteria</taxon>
        <taxon>Bacillati</taxon>
        <taxon>Actinomycetota</taxon>
        <taxon>Actinomycetes</taxon>
        <taxon>Micrococcales</taxon>
        <taxon>Promicromonosporaceae</taxon>
        <taxon>Xylanimonas</taxon>
    </lineage>
</organism>
<dbReference type="OrthoDB" id="9806017at2"/>
<gene>
    <name evidence="2" type="ORF">ET495_13965</name>
</gene>
<dbReference type="EMBL" id="CP035495">
    <property type="protein sequence ID" value="QAY64139.1"/>
    <property type="molecule type" value="Genomic_DNA"/>
</dbReference>
<dbReference type="GO" id="GO:0005506">
    <property type="term" value="F:iron ion binding"/>
    <property type="evidence" value="ECO:0007669"/>
    <property type="project" value="TreeGrafter"/>
</dbReference>
<dbReference type="InterPro" id="IPR019812">
    <property type="entry name" value="Hydgase_assmbl_chp_CS"/>
</dbReference>
<evidence type="ECO:0000313" key="2">
    <source>
        <dbReference type="EMBL" id="QAY64139.1"/>
    </source>
</evidence>
<dbReference type="PANTHER" id="PTHR35177">
    <property type="entry name" value="HYDROGENASE MATURATION FACTOR HYBG"/>
    <property type="match status" value="1"/>
</dbReference>
<evidence type="ECO:0000313" key="3">
    <source>
        <dbReference type="Proteomes" id="UP000291758"/>
    </source>
</evidence>
<dbReference type="Proteomes" id="UP000291758">
    <property type="component" value="Chromosome"/>
</dbReference>
<keyword evidence="3" id="KW-1185">Reference proteome</keyword>
<dbReference type="NCBIfam" id="TIGR00074">
    <property type="entry name" value="hypC_hupF"/>
    <property type="match status" value="1"/>
</dbReference>